<evidence type="ECO:0000313" key="2">
    <source>
        <dbReference type="Proteomes" id="UP000465112"/>
    </source>
</evidence>
<reference evidence="1 2" key="1">
    <citation type="submission" date="2019-06" db="EMBL/GenBank/DDBJ databases">
        <title>A chromosome-scale genome assembly of the European perch, Perca fluviatilis.</title>
        <authorList>
            <person name="Roques C."/>
            <person name="Zahm M."/>
            <person name="Cabau C."/>
            <person name="Klopp C."/>
            <person name="Bouchez O."/>
            <person name="Donnadieu C."/>
            <person name="Kuhl H."/>
            <person name="Gislard M."/>
            <person name="Guendouz S."/>
            <person name="Journot L."/>
            <person name="Haffray P."/>
            <person name="Bestin A."/>
            <person name="Morvezen R."/>
            <person name="Feron R."/>
            <person name="Wen M."/>
            <person name="Jouanno E."/>
            <person name="Herpin A."/>
            <person name="Schartl M."/>
            <person name="Postlethwait J."/>
            <person name="Schaerlinger B."/>
            <person name="Chardard D."/>
            <person name="Lecocq T."/>
            <person name="Poncet C."/>
            <person name="Jaffrelo L."/>
            <person name="Lampietro C."/>
            <person name="Guiguen Y."/>
        </authorList>
    </citation>
    <scope>NUCLEOTIDE SEQUENCE [LARGE SCALE GENOMIC DNA]</scope>
    <source>
        <tissue evidence="1">Blood</tissue>
    </source>
</reference>
<accession>A0A6A5FG62</accession>
<organism evidence="1 2">
    <name type="scientific">Perca fluviatilis</name>
    <name type="common">European perch</name>
    <dbReference type="NCBI Taxonomy" id="8168"/>
    <lineage>
        <taxon>Eukaryota</taxon>
        <taxon>Metazoa</taxon>
        <taxon>Chordata</taxon>
        <taxon>Craniata</taxon>
        <taxon>Vertebrata</taxon>
        <taxon>Euteleostomi</taxon>
        <taxon>Actinopterygii</taxon>
        <taxon>Neopterygii</taxon>
        <taxon>Teleostei</taxon>
        <taxon>Neoteleostei</taxon>
        <taxon>Acanthomorphata</taxon>
        <taxon>Eupercaria</taxon>
        <taxon>Perciformes</taxon>
        <taxon>Percoidei</taxon>
        <taxon>Percidae</taxon>
        <taxon>Percinae</taxon>
        <taxon>Perca</taxon>
    </lineage>
</organism>
<evidence type="ECO:0000313" key="1">
    <source>
        <dbReference type="EMBL" id="KAF1390919.1"/>
    </source>
</evidence>
<gene>
    <name evidence="1" type="ORF">PFLUV_G00063110</name>
</gene>
<keyword evidence="2" id="KW-1185">Reference proteome</keyword>
<comment type="caution">
    <text evidence="1">The sequence shown here is derived from an EMBL/GenBank/DDBJ whole genome shotgun (WGS) entry which is preliminary data.</text>
</comment>
<dbReference type="EMBL" id="VHII01000005">
    <property type="protein sequence ID" value="KAF1390919.1"/>
    <property type="molecule type" value="Genomic_DNA"/>
</dbReference>
<name>A0A6A5FG62_PERFL</name>
<protein>
    <submittedName>
        <fullName evidence="1">Uncharacterized protein</fullName>
    </submittedName>
</protein>
<dbReference type="Proteomes" id="UP000465112">
    <property type="component" value="Chromosome 5"/>
</dbReference>
<sequence length="87" mass="9404">MRDEWLSEHLYPLDSMWILLVEGEEAGQAAANVAWYFFKASVVSLVQVAASASGPFRRLLLPSERGDVGGRVKGNGNATNELVLALG</sequence>
<dbReference type="AlphaFoldDB" id="A0A6A5FG62"/>
<proteinExistence type="predicted"/>